<dbReference type="InterPro" id="IPR036286">
    <property type="entry name" value="LexA/Signal_pep-like_sf"/>
</dbReference>
<organism evidence="3 4">
    <name type="scientific">Flavobacterium noncentrifugens</name>
    <dbReference type="NCBI Taxonomy" id="1128970"/>
    <lineage>
        <taxon>Bacteria</taxon>
        <taxon>Pseudomonadati</taxon>
        <taxon>Bacteroidota</taxon>
        <taxon>Flavobacteriia</taxon>
        <taxon>Flavobacteriales</taxon>
        <taxon>Flavobacteriaceae</taxon>
        <taxon>Flavobacterium</taxon>
    </lineage>
</organism>
<dbReference type="SUPFAM" id="SSF51306">
    <property type="entry name" value="LexA/Signal peptidase"/>
    <property type="match status" value="1"/>
</dbReference>
<dbReference type="Pfam" id="PF01726">
    <property type="entry name" value="LexA_DNA_bind"/>
    <property type="match status" value="1"/>
</dbReference>
<evidence type="ECO:0000313" key="4">
    <source>
        <dbReference type="Proteomes" id="UP000199580"/>
    </source>
</evidence>
<dbReference type="InterPro" id="IPR011991">
    <property type="entry name" value="ArsR-like_HTH"/>
</dbReference>
<dbReference type="SUPFAM" id="SSF46785">
    <property type="entry name" value="Winged helix' DNA-binding domain"/>
    <property type="match status" value="1"/>
</dbReference>
<dbReference type="InterPro" id="IPR015927">
    <property type="entry name" value="Peptidase_S24_S26A/B/C"/>
</dbReference>
<name>A0A1G9CTU3_9FLAO</name>
<dbReference type="GO" id="GO:0006508">
    <property type="term" value="P:proteolysis"/>
    <property type="evidence" value="ECO:0007669"/>
    <property type="project" value="InterPro"/>
</dbReference>
<dbReference type="InterPro" id="IPR036388">
    <property type="entry name" value="WH-like_DNA-bd_sf"/>
</dbReference>
<dbReference type="STRING" id="1128970.SAMN04487935_3650"/>
<keyword evidence="4" id="KW-1185">Reference proteome</keyword>
<dbReference type="OrthoDB" id="796548at2"/>
<feature type="domain" description="Peptidase S24/S26A/S26B/S26C" evidence="1">
    <location>
        <begin position="80"/>
        <end position="193"/>
    </location>
</feature>
<dbReference type="InterPro" id="IPR050077">
    <property type="entry name" value="LexA_repressor"/>
</dbReference>
<gene>
    <name evidence="3" type="ORF">SAMN04487935_3650</name>
</gene>
<dbReference type="PANTHER" id="PTHR33516">
    <property type="entry name" value="LEXA REPRESSOR"/>
    <property type="match status" value="1"/>
</dbReference>
<dbReference type="InterPro" id="IPR006199">
    <property type="entry name" value="LexA_DNA-bd_dom"/>
</dbReference>
<dbReference type="EMBL" id="FNEZ01000007">
    <property type="protein sequence ID" value="SDK55037.1"/>
    <property type="molecule type" value="Genomic_DNA"/>
</dbReference>
<dbReference type="AlphaFoldDB" id="A0A1G9CTU3"/>
<dbReference type="RefSeq" id="WP_091399001.1">
    <property type="nucleotide sequence ID" value="NZ_BKAI01000010.1"/>
</dbReference>
<dbReference type="CDD" id="cd06529">
    <property type="entry name" value="S24_LexA-like"/>
    <property type="match status" value="1"/>
</dbReference>
<reference evidence="3 4" key="1">
    <citation type="submission" date="2016-10" db="EMBL/GenBank/DDBJ databases">
        <authorList>
            <person name="de Groot N.N."/>
        </authorList>
    </citation>
    <scope>NUCLEOTIDE SEQUENCE [LARGE SCALE GENOMIC DNA]</scope>
    <source>
        <strain evidence="3 4">CGMCC 1.10076</strain>
    </source>
</reference>
<dbReference type="GO" id="GO:0006355">
    <property type="term" value="P:regulation of DNA-templated transcription"/>
    <property type="evidence" value="ECO:0007669"/>
    <property type="project" value="UniProtKB-ARBA"/>
</dbReference>
<dbReference type="Pfam" id="PF00717">
    <property type="entry name" value="Peptidase_S24"/>
    <property type="match status" value="1"/>
</dbReference>
<sequence length="200" mass="22575">MRKIHKTQEKLLDLLKSTIDHPLTIRELASSIGEQSPGVIHHHLVQLEKKGYLKRNPNNPKDYTILDSGEKLIVYLNKYGTAQCGPNGIMLDDNVIEKIPIASSLLKFPSSEAFIVEARGDSMEPKIFSGDIVIGRKQEYAEHNDFIICTYNEEVMIKQLKKGNDGLILYSINSGKYNPKKIEAEDLKIAGIVKNILHYD</sequence>
<dbReference type="Proteomes" id="UP000199580">
    <property type="component" value="Unassembled WGS sequence"/>
</dbReference>
<dbReference type="GO" id="GO:0004252">
    <property type="term" value="F:serine-type endopeptidase activity"/>
    <property type="evidence" value="ECO:0007669"/>
    <property type="project" value="InterPro"/>
</dbReference>
<proteinExistence type="predicted"/>
<evidence type="ECO:0000259" key="1">
    <source>
        <dbReference type="Pfam" id="PF00717"/>
    </source>
</evidence>
<accession>A0A1G9CTU3</accession>
<dbReference type="InterPro" id="IPR039418">
    <property type="entry name" value="LexA-like"/>
</dbReference>
<dbReference type="Gene3D" id="1.10.10.10">
    <property type="entry name" value="Winged helix-like DNA-binding domain superfamily/Winged helix DNA-binding domain"/>
    <property type="match status" value="1"/>
</dbReference>
<evidence type="ECO:0000259" key="2">
    <source>
        <dbReference type="Pfam" id="PF01726"/>
    </source>
</evidence>
<dbReference type="InterPro" id="IPR036390">
    <property type="entry name" value="WH_DNA-bd_sf"/>
</dbReference>
<dbReference type="Gene3D" id="2.10.109.10">
    <property type="entry name" value="Umud Fragment, subunit A"/>
    <property type="match status" value="1"/>
</dbReference>
<feature type="domain" description="LexA repressor DNA-binding" evidence="2">
    <location>
        <begin position="1"/>
        <end position="60"/>
    </location>
</feature>
<dbReference type="PANTHER" id="PTHR33516:SF2">
    <property type="entry name" value="LEXA REPRESSOR-RELATED"/>
    <property type="match status" value="1"/>
</dbReference>
<protein>
    <submittedName>
        <fullName evidence="3">Repressor LexA</fullName>
    </submittedName>
</protein>
<evidence type="ECO:0000313" key="3">
    <source>
        <dbReference type="EMBL" id="SDK55037.1"/>
    </source>
</evidence>
<dbReference type="CDD" id="cd00090">
    <property type="entry name" value="HTH_ARSR"/>
    <property type="match status" value="1"/>
</dbReference>